<dbReference type="InterPro" id="IPR025329">
    <property type="entry name" value="DUF4235"/>
</dbReference>
<accession>C5C4C9</accession>
<dbReference type="AlphaFoldDB" id="C5C4C9"/>
<gene>
    <name evidence="1" type="ordered locus">Bcav_3811</name>
</gene>
<dbReference type="STRING" id="471853.Bcav_3811"/>
<keyword evidence="2" id="KW-1185">Reference proteome</keyword>
<dbReference type="EMBL" id="CP001618">
    <property type="protein sequence ID" value="ACQ82053.1"/>
    <property type="molecule type" value="Genomic_DNA"/>
</dbReference>
<dbReference type="Proteomes" id="UP000007962">
    <property type="component" value="Chromosome"/>
</dbReference>
<organism evidence="1 2">
    <name type="scientific">Beutenbergia cavernae (strain ATCC BAA-8 / DSM 12333 / CCUG 43141 / JCM 11478 / NBRC 16432 / NCIMB 13614 / HKI 0122)</name>
    <dbReference type="NCBI Taxonomy" id="471853"/>
    <lineage>
        <taxon>Bacteria</taxon>
        <taxon>Bacillati</taxon>
        <taxon>Actinomycetota</taxon>
        <taxon>Actinomycetes</taxon>
        <taxon>Micrococcales</taxon>
        <taxon>Beutenbergiaceae</taxon>
        <taxon>Beutenbergia</taxon>
    </lineage>
</organism>
<evidence type="ECO:0000313" key="1">
    <source>
        <dbReference type="EMBL" id="ACQ82053.1"/>
    </source>
</evidence>
<dbReference type="Pfam" id="PF14019">
    <property type="entry name" value="DUF4235"/>
    <property type="match status" value="1"/>
</dbReference>
<sequence>MNLQKIVTTLSVLAAGFAVSKVLELVWRKATGHKPPKGDEEGAKLGEIVAYAALSGGLAALAQAGTSRATAKWLGSAEPARKD</sequence>
<proteinExistence type="predicted"/>
<dbReference type="RefSeq" id="WP_015884290.1">
    <property type="nucleotide sequence ID" value="NC_012669.1"/>
</dbReference>
<reference evidence="1 2" key="1">
    <citation type="journal article" date="2009" name="Stand. Genomic Sci.">
        <title>Complete genome sequence of Beutenbergia cavernae type strain (HKI 0122).</title>
        <authorList>
            <person name="Land M."/>
            <person name="Pukall R."/>
            <person name="Abt B."/>
            <person name="Goker M."/>
            <person name="Rohde M."/>
            <person name="Glavina Del Rio T."/>
            <person name="Tice H."/>
            <person name="Copeland A."/>
            <person name="Cheng J.F."/>
            <person name="Lucas S."/>
            <person name="Chen F."/>
            <person name="Nolan M."/>
            <person name="Bruce D."/>
            <person name="Goodwin L."/>
            <person name="Pitluck S."/>
            <person name="Ivanova N."/>
            <person name="Mavromatis K."/>
            <person name="Ovchinnikova G."/>
            <person name="Pati A."/>
            <person name="Chen A."/>
            <person name="Palaniappan K."/>
            <person name="Hauser L."/>
            <person name="Chang Y.J."/>
            <person name="Jefferies C.C."/>
            <person name="Saunders E."/>
            <person name="Brettin T."/>
            <person name="Detter J.C."/>
            <person name="Han C."/>
            <person name="Chain P."/>
            <person name="Bristow J."/>
            <person name="Eisen J.A."/>
            <person name="Markowitz V."/>
            <person name="Hugenholtz P."/>
            <person name="Kyrpides N.C."/>
            <person name="Klenk H.P."/>
            <person name="Lapidus A."/>
        </authorList>
    </citation>
    <scope>NUCLEOTIDE SEQUENCE [LARGE SCALE GENOMIC DNA]</scope>
    <source>
        <strain evidence="2">ATCC BAA-8 / DSM 12333 / NBRC 16432</strain>
    </source>
</reference>
<evidence type="ECO:0008006" key="3">
    <source>
        <dbReference type="Google" id="ProtNLM"/>
    </source>
</evidence>
<evidence type="ECO:0000313" key="2">
    <source>
        <dbReference type="Proteomes" id="UP000007962"/>
    </source>
</evidence>
<dbReference type="KEGG" id="bcv:Bcav_3811"/>
<name>C5C4C9_BEUC1</name>
<protein>
    <recommendedName>
        <fullName evidence="3">Integral membrane protein</fullName>
    </recommendedName>
</protein>
<dbReference type="HOGENOM" id="CLU_168912_2_0_11"/>